<keyword evidence="5" id="KW-0503">Monooxygenase</keyword>
<comment type="similarity">
    <text evidence="1">Belongs to the paxM FAD-dependent monooxygenase family.</text>
</comment>
<dbReference type="OrthoDB" id="9993796at2759"/>
<dbReference type="AlphaFoldDB" id="A0A367XQX1"/>
<evidence type="ECO:0000256" key="5">
    <source>
        <dbReference type="ARBA" id="ARBA00023033"/>
    </source>
</evidence>
<evidence type="ECO:0000313" key="8">
    <source>
        <dbReference type="Proteomes" id="UP000253472"/>
    </source>
</evidence>
<dbReference type="GO" id="GO:0004497">
    <property type="term" value="F:monooxygenase activity"/>
    <property type="evidence" value="ECO:0007669"/>
    <property type="project" value="UniProtKB-KW"/>
</dbReference>
<dbReference type="InterPro" id="IPR050493">
    <property type="entry name" value="FAD-dep_Monooxygenase_BioMet"/>
</dbReference>
<dbReference type="SUPFAM" id="SSF51905">
    <property type="entry name" value="FAD/NAD(P)-binding domain"/>
    <property type="match status" value="1"/>
</dbReference>
<accession>A0A367XQX1</accession>
<name>A0A367XQX1_9ASCO</name>
<dbReference type="PANTHER" id="PTHR13789">
    <property type="entry name" value="MONOOXYGENASE"/>
    <property type="match status" value="1"/>
</dbReference>
<keyword evidence="4" id="KW-0560">Oxidoreductase</keyword>
<reference evidence="7 8" key="1">
    <citation type="submission" date="2018-06" db="EMBL/GenBank/DDBJ databases">
        <title>Whole genome sequencing of Candida tropicalis (genome annotated by CSBL at Korea University).</title>
        <authorList>
            <person name="Ahn J."/>
        </authorList>
    </citation>
    <scope>NUCLEOTIDE SEQUENCE [LARGE SCALE GENOMIC DNA]</scope>
    <source>
        <strain evidence="7 8">ATCC 20962</strain>
    </source>
</reference>
<evidence type="ECO:0000259" key="6">
    <source>
        <dbReference type="Pfam" id="PF01494"/>
    </source>
</evidence>
<feature type="domain" description="FAD-binding" evidence="6">
    <location>
        <begin position="6"/>
        <end position="152"/>
    </location>
</feature>
<comment type="caution">
    <text evidence="7">The sequence shown here is derived from an EMBL/GenBank/DDBJ whole genome shotgun (WGS) entry which is preliminary data.</text>
</comment>
<dbReference type="Pfam" id="PF01494">
    <property type="entry name" value="FAD_binding_3"/>
    <property type="match status" value="1"/>
</dbReference>
<dbReference type="PRINTS" id="PR00420">
    <property type="entry name" value="RNGMNOXGNASE"/>
</dbReference>
<sequence length="253" mass="27206">MTTSFDIIVCGGGLGGLACAIGLVKRGHRVTVLEATRELSEVGAGIQVPPNSVRILKEYGIYDKFAGVVTKPANIAVRRYANGELLNNTPLDPDMTEKYGNPPAWRSRSTAAWSKSTSKPELSLEDGETYTADLIIGADGIKSSVRDTAVVTEETVLPLPSSYCAYRVTIPGDVMAADPVVSHLMTDINSNCWVGYRRHIMAYPSETARCTTWSWSTLARLPLVCGTNRGLGRDAQPLQGLGPRGAPVVVARR</sequence>
<organism evidence="7 8">
    <name type="scientific">Candida viswanathii</name>
    <dbReference type="NCBI Taxonomy" id="5486"/>
    <lineage>
        <taxon>Eukaryota</taxon>
        <taxon>Fungi</taxon>
        <taxon>Dikarya</taxon>
        <taxon>Ascomycota</taxon>
        <taxon>Saccharomycotina</taxon>
        <taxon>Pichiomycetes</taxon>
        <taxon>Debaryomycetaceae</taxon>
        <taxon>Candida/Lodderomyces clade</taxon>
        <taxon>Candida</taxon>
    </lineage>
</organism>
<keyword evidence="2" id="KW-0285">Flavoprotein</keyword>
<keyword evidence="3" id="KW-0274">FAD</keyword>
<dbReference type="Gene3D" id="3.50.50.60">
    <property type="entry name" value="FAD/NAD(P)-binding domain"/>
    <property type="match status" value="1"/>
</dbReference>
<dbReference type="PANTHER" id="PTHR13789:SF147">
    <property type="entry name" value="PUTATIVE (AFU_ORTHOLOGUE AFUA_2G01950)-RELATED"/>
    <property type="match status" value="1"/>
</dbReference>
<evidence type="ECO:0000256" key="3">
    <source>
        <dbReference type="ARBA" id="ARBA00022827"/>
    </source>
</evidence>
<evidence type="ECO:0000256" key="2">
    <source>
        <dbReference type="ARBA" id="ARBA00022630"/>
    </source>
</evidence>
<dbReference type="STRING" id="5486.A0A367XQX1"/>
<dbReference type="InterPro" id="IPR036188">
    <property type="entry name" value="FAD/NAD-bd_sf"/>
</dbReference>
<dbReference type="GO" id="GO:0071949">
    <property type="term" value="F:FAD binding"/>
    <property type="evidence" value="ECO:0007669"/>
    <property type="project" value="InterPro"/>
</dbReference>
<evidence type="ECO:0000256" key="1">
    <source>
        <dbReference type="ARBA" id="ARBA00007992"/>
    </source>
</evidence>
<keyword evidence="8" id="KW-1185">Reference proteome</keyword>
<dbReference type="Proteomes" id="UP000253472">
    <property type="component" value="Unassembled WGS sequence"/>
</dbReference>
<evidence type="ECO:0000256" key="4">
    <source>
        <dbReference type="ARBA" id="ARBA00023002"/>
    </source>
</evidence>
<dbReference type="EMBL" id="QLNQ01000029">
    <property type="protein sequence ID" value="RCK56036.1"/>
    <property type="molecule type" value="Genomic_DNA"/>
</dbReference>
<dbReference type="InterPro" id="IPR002938">
    <property type="entry name" value="FAD-bd"/>
</dbReference>
<proteinExistence type="inferred from homology"/>
<evidence type="ECO:0000313" key="7">
    <source>
        <dbReference type="EMBL" id="RCK56036.1"/>
    </source>
</evidence>
<gene>
    <name evidence="7" type="primary">xlnD</name>
    <name evidence="7" type="ORF">Cantr_05848</name>
</gene>
<protein>
    <submittedName>
        <fullName evidence="7">3-hydroxybenzoate 6-hydroxylase 1</fullName>
    </submittedName>
</protein>